<keyword evidence="7 12" id="KW-0328">Glycosyltransferase</keyword>
<dbReference type="InterPro" id="IPR013785">
    <property type="entry name" value="Aldolase_TIM"/>
</dbReference>
<dbReference type="EMBL" id="LN606600">
    <property type="protein sequence ID" value="CEF40870.1"/>
    <property type="molecule type" value="Genomic_DNA"/>
</dbReference>
<organism evidence="15 16">
    <name type="scientific">Acetobacter senegalensis</name>
    <dbReference type="NCBI Taxonomy" id="446692"/>
    <lineage>
        <taxon>Bacteria</taxon>
        <taxon>Pseudomonadati</taxon>
        <taxon>Pseudomonadota</taxon>
        <taxon>Alphaproteobacteria</taxon>
        <taxon>Acetobacterales</taxon>
        <taxon>Acetobacteraceae</taxon>
        <taxon>Acetobacter</taxon>
    </lineage>
</organism>
<dbReference type="Pfam" id="PF02749">
    <property type="entry name" value="QRPTase_N"/>
    <property type="match status" value="1"/>
</dbReference>
<dbReference type="InterPro" id="IPR002638">
    <property type="entry name" value="Quinolinate_PRibosylTrfase_C"/>
</dbReference>
<comment type="subunit">
    <text evidence="4">Hexamer formed by 3 homodimers.</text>
</comment>
<dbReference type="GO" id="GO:0004514">
    <property type="term" value="F:nicotinate-nucleotide diphosphorylase (carboxylating) activity"/>
    <property type="evidence" value="ECO:0007669"/>
    <property type="project" value="UniProtKB-EC"/>
</dbReference>
<keyword evidence="8 12" id="KW-0808">Transferase</keyword>
<dbReference type="GO" id="GO:0034213">
    <property type="term" value="P:quinolinate catabolic process"/>
    <property type="evidence" value="ECO:0007669"/>
    <property type="project" value="TreeGrafter"/>
</dbReference>
<evidence type="ECO:0000259" key="13">
    <source>
        <dbReference type="Pfam" id="PF01729"/>
    </source>
</evidence>
<accession>A0A0U5EV95</accession>
<dbReference type="InterPro" id="IPR027277">
    <property type="entry name" value="NadC/ModD"/>
</dbReference>
<dbReference type="Gene3D" id="3.90.1170.20">
    <property type="entry name" value="Quinolinate phosphoribosyl transferase, N-terminal domain"/>
    <property type="match status" value="1"/>
</dbReference>
<keyword evidence="16" id="KW-1185">Reference proteome</keyword>
<proteinExistence type="inferred from homology"/>
<dbReference type="PANTHER" id="PTHR32179">
    <property type="entry name" value="NICOTINATE-NUCLEOTIDE PYROPHOSPHORYLASE [CARBOXYLATING]"/>
    <property type="match status" value="1"/>
</dbReference>
<evidence type="ECO:0000259" key="14">
    <source>
        <dbReference type="Pfam" id="PF02749"/>
    </source>
</evidence>
<feature type="domain" description="Quinolinate phosphoribosyl transferase N-terminal" evidence="14">
    <location>
        <begin position="32"/>
        <end position="117"/>
    </location>
</feature>
<evidence type="ECO:0000256" key="3">
    <source>
        <dbReference type="ARBA" id="ARBA00009400"/>
    </source>
</evidence>
<evidence type="ECO:0000256" key="6">
    <source>
        <dbReference type="ARBA" id="ARBA00022642"/>
    </source>
</evidence>
<dbReference type="PIRSF" id="PIRSF006250">
    <property type="entry name" value="NadC_ModD"/>
    <property type="match status" value="1"/>
</dbReference>
<comment type="catalytic activity">
    <reaction evidence="10">
        <text>nicotinate beta-D-ribonucleotide + CO2 + diphosphate = quinolinate + 5-phospho-alpha-D-ribose 1-diphosphate + 2 H(+)</text>
        <dbReference type="Rhea" id="RHEA:12733"/>
        <dbReference type="ChEBI" id="CHEBI:15378"/>
        <dbReference type="ChEBI" id="CHEBI:16526"/>
        <dbReference type="ChEBI" id="CHEBI:29959"/>
        <dbReference type="ChEBI" id="CHEBI:33019"/>
        <dbReference type="ChEBI" id="CHEBI:57502"/>
        <dbReference type="ChEBI" id="CHEBI:58017"/>
        <dbReference type="EC" id="2.4.2.19"/>
    </reaction>
</comment>
<comment type="similarity">
    <text evidence="3 12">Belongs to the NadC/ModD family.</text>
</comment>
<dbReference type="GO" id="GO:0005737">
    <property type="term" value="C:cytoplasm"/>
    <property type="evidence" value="ECO:0007669"/>
    <property type="project" value="TreeGrafter"/>
</dbReference>
<dbReference type="InterPro" id="IPR022412">
    <property type="entry name" value="Quinolinate_PRibosylTrfase_N"/>
</dbReference>
<dbReference type="NCBIfam" id="TIGR00078">
    <property type="entry name" value="nadC"/>
    <property type="match status" value="1"/>
</dbReference>
<dbReference type="InterPro" id="IPR036068">
    <property type="entry name" value="Nicotinate_pribotase-like_C"/>
</dbReference>
<evidence type="ECO:0000256" key="7">
    <source>
        <dbReference type="ARBA" id="ARBA00022676"/>
    </source>
</evidence>
<dbReference type="Proteomes" id="UP000056109">
    <property type="component" value="Chromosome I"/>
</dbReference>
<evidence type="ECO:0000256" key="4">
    <source>
        <dbReference type="ARBA" id="ARBA00011218"/>
    </source>
</evidence>
<dbReference type="InterPro" id="IPR004393">
    <property type="entry name" value="NadC"/>
</dbReference>
<evidence type="ECO:0000256" key="9">
    <source>
        <dbReference type="ARBA" id="ARBA00033102"/>
    </source>
</evidence>
<keyword evidence="6" id="KW-0662">Pyridine nucleotide biosynthesis</keyword>
<comment type="pathway">
    <text evidence="2">Cofactor biosynthesis; NAD(+) biosynthesis; nicotinate D-ribonucleotide from quinolinate: step 1/1.</text>
</comment>
<dbReference type="UniPathway" id="UPA00253">
    <property type="reaction ID" value="UER00331"/>
</dbReference>
<evidence type="ECO:0000256" key="5">
    <source>
        <dbReference type="ARBA" id="ARBA00011944"/>
    </source>
</evidence>
<reference evidence="16" key="1">
    <citation type="submission" date="2014-09" db="EMBL/GenBank/DDBJ databases">
        <authorList>
            <person name="Illeghems K.G."/>
        </authorList>
    </citation>
    <scope>NUCLEOTIDE SEQUENCE [LARGE SCALE GENOMIC DNA]</scope>
    <source>
        <strain evidence="16">108B</strain>
    </source>
</reference>
<dbReference type="FunFam" id="3.20.20.70:FF:000030">
    <property type="entry name" value="Nicotinate-nucleotide pyrophosphorylase, carboxylating"/>
    <property type="match status" value="1"/>
</dbReference>
<comment type="function">
    <text evidence="1">Involved in the catabolism of quinolinic acid (QA).</text>
</comment>
<evidence type="ECO:0000256" key="12">
    <source>
        <dbReference type="PIRNR" id="PIRNR006250"/>
    </source>
</evidence>
<evidence type="ECO:0000256" key="11">
    <source>
        <dbReference type="ARBA" id="ARBA00069173"/>
    </source>
</evidence>
<dbReference type="InterPro" id="IPR037128">
    <property type="entry name" value="Quinolinate_PRibosylTase_N_sf"/>
</dbReference>
<sequence>MDDCRMLPSLPDIMLEPLVRAGLLEDLGRGGDLTTNAVIGPEDRLRVVMRSREDGVLAGLDLARLSFHLIDPSLNFQRLKKEGETLAAGDVVAVVEGSARAILTGERVGLNFLSHLSGIATATAAIVRSMAGTKARLCCTRKTMPGLRAIQKYAVRAGGGVSHRMGLDDAILIKDNHIALVGSVQEAVARARAAAGHMVKIEVEVDTPEQLRALLAGEKVDAVLLDNMSLADLRTCVDMIDGRLLVEASGGITPQTAPAIAQTGVDLLSVGWLTHSVKALDFGLDFEKIL</sequence>
<feature type="domain" description="Quinolinate phosphoribosyl transferase C-terminal" evidence="13">
    <location>
        <begin position="119"/>
        <end position="285"/>
    </location>
</feature>
<dbReference type="Gene3D" id="3.20.20.70">
    <property type="entry name" value="Aldolase class I"/>
    <property type="match status" value="1"/>
</dbReference>
<dbReference type="PANTHER" id="PTHR32179:SF3">
    <property type="entry name" value="NICOTINATE-NUCLEOTIDE PYROPHOSPHORYLASE [CARBOXYLATING]"/>
    <property type="match status" value="1"/>
</dbReference>
<evidence type="ECO:0000313" key="16">
    <source>
        <dbReference type="Proteomes" id="UP000056109"/>
    </source>
</evidence>
<evidence type="ECO:0000256" key="1">
    <source>
        <dbReference type="ARBA" id="ARBA00003237"/>
    </source>
</evidence>
<evidence type="ECO:0000313" key="15">
    <source>
        <dbReference type="EMBL" id="CEF40870.1"/>
    </source>
</evidence>
<name>A0A0U5EV95_9PROT</name>
<dbReference type="CDD" id="cd01572">
    <property type="entry name" value="QPRTase"/>
    <property type="match status" value="1"/>
</dbReference>
<gene>
    <name evidence="15" type="primary">nadC</name>
    <name evidence="15" type="ORF">ASN_1518</name>
</gene>
<dbReference type="Pfam" id="PF01729">
    <property type="entry name" value="QRPTase_C"/>
    <property type="match status" value="1"/>
</dbReference>
<dbReference type="EC" id="2.4.2.19" evidence="5"/>
<dbReference type="PATRIC" id="fig|446692.3.peg.1539"/>
<evidence type="ECO:0000256" key="10">
    <source>
        <dbReference type="ARBA" id="ARBA00047445"/>
    </source>
</evidence>
<dbReference type="AlphaFoldDB" id="A0A0U5EV95"/>
<dbReference type="KEGG" id="asz:ASN_1518"/>
<dbReference type="SUPFAM" id="SSF54675">
    <property type="entry name" value="Nicotinate/Quinolinate PRTase N-terminal domain-like"/>
    <property type="match status" value="1"/>
</dbReference>
<dbReference type="GO" id="GO:0009435">
    <property type="term" value="P:NAD+ biosynthetic process"/>
    <property type="evidence" value="ECO:0007669"/>
    <property type="project" value="UniProtKB-UniPathway"/>
</dbReference>
<dbReference type="FunFam" id="3.90.1170.20:FF:000001">
    <property type="entry name" value="Nicotinate-nucleotide diphosphorylase (Carboxylating)"/>
    <property type="match status" value="1"/>
</dbReference>
<evidence type="ECO:0000256" key="8">
    <source>
        <dbReference type="ARBA" id="ARBA00022679"/>
    </source>
</evidence>
<evidence type="ECO:0000256" key="2">
    <source>
        <dbReference type="ARBA" id="ARBA00004893"/>
    </source>
</evidence>
<protein>
    <recommendedName>
        <fullName evidence="11">Probable nicotinate-nucleotide pyrophosphorylase [carboxylating]</fullName>
        <ecNumber evidence="5">2.4.2.19</ecNumber>
    </recommendedName>
    <alternativeName>
        <fullName evidence="9">Quinolinate phosphoribosyltransferase [decarboxylating]</fullName>
    </alternativeName>
</protein>
<dbReference type="SUPFAM" id="SSF51690">
    <property type="entry name" value="Nicotinate/Quinolinate PRTase C-terminal domain-like"/>
    <property type="match status" value="1"/>
</dbReference>